<evidence type="ECO:0000256" key="1">
    <source>
        <dbReference type="ARBA" id="ARBA00004651"/>
    </source>
</evidence>
<keyword evidence="13" id="KW-1185">Reference proteome</keyword>
<dbReference type="eggNOG" id="COG0239">
    <property type="taxonomic scope" value="Bacteria"/>
</dbReference>
<accession>C2M9C5</accession>
<keyword evidence="6 11" id="KW-0406">Ion transport</keyword>
<dbReference type="PANTHER" id="PTHR28259:SF1">
    <property type="entry name" value="FLUORIDE EXPORT PROTEIN 1-RELATED"/>
    <property type="match status" value="1"/>
</dbReference>
<dbReference type="InterPro" id="IPR003691">
    <property type="entry name" value="FluC"/>
</dbReference>
<feature type="binding site" evidence="11">
    <location>
        <position position="72"/>
    </location>
    <ligand>
        <name>Na(+)</name>
        <dbReference type="ChEBI" id="CHEBI:29101"/>
        <note>structural</note>
    </ligand>
</feature>
<keyword evidence="11" id="KW-0915">Sodium</keyword>
<dbReference type="AlphaFoldDB" id="C2M9C5"/>
<evidence type="ECO:0000313" key="13">
    <source>
        <dbReference type="Proteomes" id="UP000003303"/>
    </source>
</evidence>
<comment type="function">
    <text evidence="11">Fluoride-specific ion channel. Important for reducing fluoride concentration in the cell, thus reducing its toxicity.</text>
</comment>
<feature type="transmembrane region" description="Helical" evidence="11">
    <location>
        <begin position="35"/>
        <end position="55"/>
    </location>
</feature>
<keyword evidence="11" id="KW-0479">Metal-binding</keyword>
<sequence>MLRQLLLVALGGAIGSALRYLTALLLARHYTGSIPLATLAVNLVGCFLIGLLIGLCSDTSHLRLLFITGFCGGFTTFSTFTAESYSMFREGAYGLALLYIAGSVLIGLLALWLGLSLSRLLAS</sequence>
<dbReference type="GO" id="GO:0062054">
    <property type="term" value="F:fluoride channel activity"/>
    <property type="evidence" value="ECO:0007669"/>
    <property type="project" value="UniProtKB-UniRule"/>
</dbReference>
<keyword evidence="11" id="KW-0813">Transport</keyword>
<feature type="transmembrane region" description="Helical" evidence="11">
    <location>
        <begin position="62"/>
        <end position="80"/>
    </location>
</feature>
<dbReference type="Proteomes" id="UP000003303">
    <property type="component" value="Unassembled WGS sequence"/>
</dbReference>
<evidence type="ECO:0000256" key="8">
    <source>
        <dbReference type="ARBA" id="ARBA00023303"/>
    </source>
</evidence>
<keyword evidence="7 11" id="KW-0472">Membrane</keyword>
<dbReference type="STRING" id="596327.PORUE0001_1520"/>
<dbReference type="GO" id="GO:0046872">
    <property type="term" value="F:metal ion binding"/>
    <property type="evidence" value="ECO:0007669"/>
    <property type="project" value="UniProtKB-KW"/>
</dbReference>
<name>C2M9C5_9PORP</name>
<evidence type="ECO:0000256" key="3">
    <source>
        <dbReference type="ARBA" id="ARBA00022519"/>
    </source>
</evidence>
<keyword evidence="8 11" id="KW-0407">Ion channel</keyword>
<gene>
    <name evidence="11 12" type="primary">crcB</name>
    <name evidence="11" type="synonym">fluC</name>
    <name evidence="12" type="ORF">PORUE0001_1520</name>
</gene>
<dbReference type="PANTHER" id="PTHR28259">
    <property type="entry name" value="FLUORIDE EXPORT PROTEIN 1-RELATED"/>
    <property type="match status" value="1"/>
</dbReference>
<feature type="binding site" evidence="11">
    <location>
        <position position="75"/>
    </location>
    <ligand>
        <name>Na(+)</name>
        <dbReference type="ChEBI" id="CHEBI:29101"/>
        <note>structural</note>
    </ligand>
</feature>
<reference evidence="12 13" key="1">
    <citation type="submission" date="2009-04" db="EMBL/GenBank/DDBJ databases">
        <authorList>
            <person name="Sebastian Y."/>
            <person name="Madupu R."/>
            <person name="Durkin A.S."/>
            <person name="Torralba M."/>
            <person name="Methe B."/>
            <person name="Sutton G.G."/>
            <person name="Strausberg R.L."/>
            <person name="Nelson K.E."/>
        </authorList>
    </citation>
    <scope>NUCLEOTIDE SEQUENCE [LARGE SCALE GENOMIC DNA]</scope>
    <source>
        <strain evidence="12 13">60-3</strain>
    </source>
</reference>
<feature type="transmembrane region" description="Helical" evidence="11">
    <location>
        <begin position="92"/>
        <end position="115"/>
    </location>
</feature>
<protein>
    <recommendedName>
        <fullName evidence="11">Fluoride-specific ion channel FluC</fullName>
    </recommendedName>
</protein>
<keyword evidence="2 11" id="KW-1003">Cell membrane</keyword>
<comment type="catalytic activity">
    <reaction evidence="10">
        <text>fluoride(in) = fluoride(out)</text>
        <dbReference type="Rhea" id="RHEA:76159"/>
        <dbReference type="ChEBI" id="CHEBI:17051"/>
    </reaction>
    <physiologicalReaction direction="left-to-right" evidence="10">
        <dbReference type="Rhea" id="RHEA:76160"/>
    </physiologicalReaction>
</comment>
<dbReference type="EMBL" id="ACLR01000019">
    <property type="protein sequence ID" value="EEK17674.1"/>
    <property type="molecule type" value="Genomic_DNA"/>
</dbReference>
<evidence type="ECO:0000256" key="10">
    <source>
        <dbReference type="ARBA" id="ARBA00035585"/>
    </source>
</evidence>
<evidence type="ECO:0000256" key="4">
    <source>
        <dbReference type="ARBA" id="ARBA00022692"/>
    </source>
</evidence>
<proteinExistence type="inferred from homology"/>
<organism evidence="12 13">
    <name type="scientific">Porphyromonas uenonis 60-3</name>
    <dbReference type="NCBI Taxonomy" id="596327"/>
    <lineage>
        <taxon>Bacteria</taxon>
        <taxon>Pseudomonadati</taxon>
        <taxon>Bacteroidota</taxon>
        <taxon>Bacteroidia</taxon>
        <taxon>Bacteroidales</taxon>
        <taxon>Porphyromonadaceae</taxon>
        <taxon>Porphyromonas</taxon>
    </lineage>
</organism>
<comment type="subcellular location">
    <subcellularLocation>
        <location evidence="1 11">Cell membrane</location>
        <topology evidence="1 11">Multi-pass membrane protein</topology>
    </subcellularLocation>
</comment>
<dbReference type="Pfam" id="PF02537">
    <property type="entry name" value="CRCB"/>
    <property type="match status" value="1"/>
</dbReference>
<keyword evidence="5 11" id="KW-1133">Transmembrane helix</keyword>
<dbReference type="HAMAP" id="MF_00454">
    <property type="entry name" value="FluC"/>
    <property type="match status" value="1"/>
</dbReference>
<dbReference type="GO" id="GO:0140114">
    <property type="term" value="P:cellular detoxification of fluoride"/>
    <property type="evidence" value="ECO:0007669"/>
    <property type="project" value="UniProtKB-UniRule"/>
</dbReference>
<evidence type="ECO:0000313" key="12">
    <source>
        <dbReference type="EMBL" id="EEK17674.1"/>
    </source>
</evidence>
<comment type="similarity">
    <text evidence="9 11">Belongs to the fluoride channel Fluc/FEX (TC 1.A.43) family.</text>
</comment>
<comment type="activity regulation">
    <text evidence="11">Na(+) is not transported, but it plays an essential structural role and its presence is essential for fluoride channel function.</text>
</comment>
<evidence type="ECO:0000256" key="5">
    <source>
        <dbReference type="ARBA" id="ARBA00022989"/>
    </source>
</evidence>
<evidence type="ECO:0000256" key="7">
    <source>
        <dbReference type="ARBA" id="ARBA00023136"/>
    </source>
</evidence>
<evidence type="ECO:0000256" key="9">
    <source>
        <dbReference type="ARBA" id="ARBA00035120"/>
    </source>
</evidence>
<keyword evidence="4 11" id="KW-0812">Transmembrane</keyword>
<dbReference type="NCBIfam" id="TIGR00494">
    <property type="entry name" value="crcB"/>
    <property type="match status" value="1"/>
</dbReference>
<evidence type="ECO:0000256" key="2">
    <source>
        <dbReference type="ARBA" id="ARBA00022475"/>
    </source>
</evidence>
<dbReference type="RefSeq" id="WP_007364531.1">
    <property type="nucleotide sequence ID" value="NZ_ACLR01000019.1"/>
</dbReference>
<comment type="caution">
    <text evidence="12">The sequence shown here is derived from an EMBL/GenBank/DDBJ whole genome shotgun (WGS) entry which is preliminary data.</text>
</comment>
<keyword evidence="3" id="KW-0997">Cell inner membrane</keyword>
<evidence type="ECO:0000256" key="6">
    <source>
        <dbReference type="ARBA" id="ARBA00023065"/>
    </source>
</evidence>
<dbReference type="GO" id="GO:0005886">
    <property type="term" value="C:plasma membrane"/>
    <property type="evidence" value="ECO:0007669"/>
    <property type="project" value="UniProtKB-SubCell"/>
</dbReference>
<evidence type="ECO:0000256" key="11">
    <source>
        <dbReference type="HAMAP-Rule" id="MF_00454"/>
    </source>
</evidence>